<dbReference type="PROSITE" id="PS50102">
    <property type="entry name" value="RRM"/>
    <property type="match status" value="1"/>
</dbReference>
<evidence type="ECO:0000256" key="5">
    <source>
        <dbReference type="ARBA" id="ARBA00022845"/>
    </source>
</evidence>
<dbReference type="GO" id="GO:0007283">
    <property type="term" value="P:spermatogenesis"/>
    <property type="evidence" value="ECO:0007669"/>
    <property type="project" value="UniProtKB-KW"/>
</dbReference>
<dbReference type="FunFam" id="3.30.70.330:FF:000167">
    <property type="entry name" value="protein boule-like isoform X1"/>
    <property type="match status" value="1"/>
</dbReference>
<dbReference type="InterPro" id="IPR034988">
    <property type="entry name" value="DAZ_BOULE_RRM"/>
</dbReference>
<dbReference type="InterPro" id="IPR000504">
    <property type="entry name" value="RRM_dom"/>
</dbReference>
<dbReference type="Pfam" id="PF00076">
    <property type="entry name" value="RRM_1"/>
    <property type="match status" value="1"/>
</dbReference>
<evidence type="ECO:0000313" key="12">
    <source>
        <dbReference type="WBParaSite" id="SMUV_0001051101-mRNA-1"/>
    </source>
</evidence>
<dbReference type="PANTHER" id="PTHR11176">
    <property type="entry name" value="BOULE-RELATED"/>
    <property type="match status" value="1"/>
</dbReference>
<sequence length="426" mass="46294">MLSVAPAYATTVYDAAGNTYQMYPNRAIYPTAVPITSPDIRSFETIPHRIFVGGFPAATTELELRTFFEQFGHVREAKVIRSSEGASKGYGFITFDTEEEAKAIMQSANDTEGNKLEFKGRRLNLGPAVRRLVQPRVSQEYFVATSGQLFATNSLGSYYVYPQSPVMMVQPPFVFPSPVTGVGQTQLQYAATVATESTEVKMQQAQQGGTFNSQVAAVAPLPSTGTPQSSPSGDNPGSQQQVMTAAASVPVTFAQPMAQYCSTPNGVQQFTQMNQPLTPITPSNVAQRGTVVPQGTAYYAQIPPATDMTHYSQMTAHTYYYAPNNYQQFDGSGQPVAVLAPVTQAIPQAVAAPPSSGQQRYDEVQMAWQNTPNSEVRHSSTPRRSPVKSLVPLANRFSQMSIQGHQHYDRKDGHTTGSPGTSKQYQ</sequence>
<organism evidence="11 12">
    <name type="scientific">Syphacia muris</name>
    <dbReference type="NCBI Taxonomy" id="451379"/>
    <lineage>
        <taxon>Eukaryota</taxon>
        <taxon>Metazoa</taxon>
        <taxon>Ecdysozoa</taxon>
        <taxon>Nematoda</taxon>
        <taxon>Chromadorea</taxon>
        <taxon>Rhabditida</taxon>
        <taxon>Spirurina</taxon>
        <taxon>Oxyuridomorpha</taxon>
        <taxon>Oxyuroidea</taxon>
        <taxon>Oxyuridae</taxon>
        <taxon>Syphacia</taxon>
    </lineage>
</organism>
<evidence type="ECO:0000313" key="11">
    <source>
        <dbReference type="Proteomes" id="UP000046393"/>
    </source>
</evidence>
<protein>
    <submittedName>
        <fullName evidence="12">RRM domain-containing protein</fullName>
    </submittedName>
</protein>
<evidence type="ECO:0000256" key="3">
    <source>
        <dbReference type="ARBA" id="ARBA00022490"/>
    </source>
</evidence>
<dbReference type="GO" id="GO:0008494">
    <property type="term" value="F:translation activator activity"/>
    <property type="evidence" value="ECO:0007669"/>
    <property type="project" value="TreeGrafter"/>
</dbReference>
<evidence type="ECO:0000256" key="8">
    <source>
        <dbReference type="PROSITE-ProRule" id="PRU00176"/>
    </source>
</evidence>
<name>A0A0N5AZT2_9BILA</name>
<dbReference type="GO" id="GO:0003730">
    <property type="term" value="F:mRNA 3'-UTR binding"/>
    <property type="evidence" value="ECO:0007669"/>
    <property type="project" value="TreeGrafter"/>
</dbReference>
<feature type="domain" description="RRM" evidence="10">
    <location>
        <begin position="48"/>
        <end position="130"/>
    </location>
</feature>
<dbReference type="PANTHER" id="PTHR11176:SF57">
    <property type="entry name" value="PROTEIN BOULE"/>
    <property type="match status" value="1"/>
</dbReference>
<keyword evidence="7 8" id="KW-0694">RNA-binding</keyword>
<keyword evidence="2" id="KW-0217">Developmental protein</keyword>
<feature type="region of interest" description="Disordered" evidence="9">
    <location>
        <begin position="220"/>
        <end position="241"/>
    </location>
</feature>
<proteinExistence type="predicted"/>
<dbReference type="Gene3D" id="3.30.70.330">
    <property type="match status" value="1"/>
</dbReference>
<dbReference type="STRING" id="451379.A0A0N5AZT2"/>
<keyword evidence="4" id="KW-0221">Differentiation</keyword>
<keyword evidence="5" id="KW-0810">Translation regulation</keyword>
<evidence type="ECO:0000256" key="1">
    <source>
        <dbReference type="ARBA" id="ARBA00004496"/>
    </source>
</evidence>
<feature type="region of interest" description="Disordered" evidence="9">
    <location>
        <begin position="402"/>
        <end position="426"/>
    </location>
</feature>
<dbReference type="GO" id="GO:0051321">
    <property type="term" value="P:meiotic cell cycle"/>
    <property type="evidence" value="ECO:0007669"/>
    <property type="project" value="UniProtKB-ARBA"/>
</dbReference>
<accession>A0A0N5AZT2</accession>
<evidence type="ECO:0000256" key="2">
    <source>
        <dbReference type="ARBA" id="ARBA00022473"/>
    </source>
</evidence>
<keyword evidence="6" id="KW-0744">Spermatogenesis</keyword>
<dbReference type="SMART" id="SM00360">
    <property type="entry name" value="RRM"/>
    <property type="match status" value="1"/>
</dbReference>
<dbReference type="WBParaSite" id="SMUV_0001051101-mRNA-1">
    <property type="protein sequence ID" value="SMUV_0001051101-mRNA-1"/>
    <property type="gene ID" value="SMUV_0001051101"/>
</dbReference>
<dbReference type="GO" id="GO:0070935">
    <property type="term" value="P:3'-UTR-mediated mRNA stabilization"/>
    <property type="evidence" value="ECO:0007669"/>
    <property type="project" value="TreeGrafter"/>
</dbReference>
<feature type="compositionally biased region" description="Low complexity" evidence="9">
    <location>
        <begin position="220"/>
        <end position="233"/>
    </location>
</feature>
<reference evidence="12" key="1">
    <citation type="submission" date="2017-02" db="UniProtKB">
        <authorList>
            <consortium name="WormBaseParasite"/>
        </authorList>
    </citation>
    <scope>IDENTIFICATION</scope>
</reference>
<keyword evidence="3" id="KW-0963">Cytoplasm</keyword>
<evidence type="ECO:0000259" key="10">
    <source>
        <dbReference type="PROSITE" id="PS50102"/>
    </source>
</evidence>
<evidence type="ECO:0000256" key="4">
    <source>
        <dbReference type="ARBA" id="ARBA00022782"/>
    </source>
</evidence>
<evidence type="ECO:0000256" key="9">
    <source>
        <dbReference type="SAM" id="MobiDB-lite"/>
    </source>
</evidence>
<dbReference type="GO" id="GO:0045948">
    <property type="term" value="P:positive regulation of translational initiation"/>
    <property type="evidence" value="ECO:0007669"/>
    <property type="project" value="TreeGrafter"/>
</dbReference>
<evidence type="ECO:0000256" key="7">
    <source>
        <dbReference type="ARBA" id="ARBA00022884"/>
    </source>
</evidence>
<dbReference type="GO" id="GO:0005737">
    <property type="term" value="C:cytoplasm"/>
    <property type="evidence" value="ECO:0007669"/>
    <property type="project" value="UniProtKB-SubCell"/>
</dbReference>
<dbReference type="Proteomes" id="UP000046393">
    <property type="component" value="Unplaced"/>
</dbReference>
<dbReference type="AlphaFoldDB" id="A0A0N5AZT2"/>
<dbReference type="InterPro" id="IPR012677">
    <property type="entry name" value="Nucleotide-bd_a/b_plait_sf"/>
</dbReference>
<dbReference type="GO" id="GO:0030154">
    <property type="term" value="P:cell differentiation"/>
    <property type="evidence" value="ECO:0007669"/>
    <property type="project" value="UniProtKB-KW"/>
</dbReference>
<keyword evidence="11" id="KW-1185">Reference proteome</keyword>
<dbReference type="SUPFAM" id="SSF54928">
    <property type="entry name" value="RNA-binding domain, RBD"/>
    <property type="match status" value="1"/>
</dbReference>
<dbReference type="CDD" id="cd12412">
    <property type="entry name" value="RRM_DAZL_BOULE"/>
    <property type="match status" value="1"/>
</dbReference>
<comment type="subcellular location">
    <subcellularLocation>
        <location evidence="1">Cytoplasm</location>
    </subcellularLocation>
</comment>
<evidence type="ECO:0000256" key="6">
    <source>
        <dbReference type="ARBA" id="ARBA00022871"/>
    </source>
</evidence>
<dbReference type="InterPro" id="IPR035979">
    <property type="entry name" value="RBD_domain_sf"/>
</dbReference>
<feature type="compositionally biased region" description="Polar residues" evidence="9">
    <location>
        <begin position="415"/>
        <end position="426"/>
    </location>
</feature>